<evidence type="ECO:0000259" key="5">
    <source>
        <dbReference type="SMART" id="SM00165"/>
    </source>
</evidence>
<feature type="compositionally biased region" description="Polar residues" evidence="4">
    <location>
        <begin position="457"/>
        <end position="481"/>
    </location>
</feature>
<dbReference type="eggNOG" id="ENOG502QPRH">
    <property type="taxonomic scope" value="Eukaryota"/>
</dbReference>
<dbReference type="SMART" id="SM00165">
    <property type="entry name" value="UBA"/>
    <property type="match status" value="1"/>
</dbReference>
<dbReference type="EMBL" id="JH432185">
    <property type="status" value="NOT_ANNOTATED_CDS"/>
    <property type="molecule type" value="Genomic_DNA"/>
</dbReference>
<feature type="compositionally biased region" description="Low complexity" evidence="4">
    <location>
        <begin position="1095"/>
        <end position="1109"/>
    </location>
</feature>
<dbReference type="Pfam" id="PF12478">
    <property type="entry name" value="UBAP2-Lig"/>
    <property type="match status" value="1"/>
</dbReference>
<dbReference type="STRING" id="126957.T1JFU6"/>
<dbReference type="InterPro" id="IPR009060">
    <property type="entry name" value="UBA-like_sf"/>
</dbReference>
<dbReference type="Proteomes" id="UP000014500">
    <property type="component" value="Unassembled WGS sequence"/>
</dbReference>
<evidence type="ECO:0000256" key="3">
    <source>
        <dbReference type="ARBA" id="ARBA00022553"/>
    </source>
</evidence>
<feature type="compositionally biased region" description="Polar residues" evidence="4">
    <location>
        <begin position="19"/>
        <end position="30"/>
    </location>
</feature>
<feature type="compositionally biased region" description="Low complexity" evidence="4">
    <location>
        <begin position="422"/>
        <end position="439"/>
    </location>
</feature>
<feature type="region of interest" description="Disordered" evidence="4">
    <location>
        <begin position="1124"/>
        <end position="1149"/>
    </location>
</feature>
<dbReference type="OMA" id="TYSSGIM"/>
<feature type="region of interest" description="Disordered" evidence="4">
    <location>
        <begin position="1"/>
        <end position="41"/>
    </location>
</feature>
<feature type="compositionally biased region" description="Basic and acidic residues" evidence="4">
    <location>
        <begin position="152"/>
        <end position="169"/>
    </location>
</feature>
<dbReference type="EnsemblMetazoa" id="SMAR012711-RA">
    <property type="protein sequence ID" value="SMAR012711-PA"/>
    <property type="gene ID" value="SMAR012711"/>
</dbReference>
<feature type="region of interest" description="Disordered" evidence="4">
    <location>
        <begin position="755"/>
        <end position="882"/>
    </location>
</feature>
<feature type="compositionally biased region" description="Low complexity" evidence="4">
    <location>
        <begin position="814"/>
        <end position="838"/>
    </location>
</feature>
<feature type="domain" description="UBA" evidence="5">
    <location>
        <begin position="65"/>
        <end position="103"/>
    </location>
</feature>
<dbReference type="HOGENOM" id="CLU_259783_0_0_1"/>
<evidence type="ECO:0000256" key="4">
    <source>
        <dbReference type="SAM" id="MobiDB-lite"/>
    </source>
</evidence>
<evidence type="ECO:0000313" key="6">
    <source>
        <dbReference type="EnsemblMetazoa" id="SMAR012711-PA"/>
    </source>
</evidence>
<dbReference type="Gene3D" id="1.10.8.10">
    <property type="entry name" value="DNA helicase RuvA subunit, C-terminal domain"/>
    <property type="match status" value="1"/>
</dbReference>
<feature type="region of interest" description="Disordered" evidence="4">
    <location>
        <begin position="109"/>
        <end position="293"/>
    </location>
</feature>
<evidence type="ECO:0000256" key="2">
    <source>
        <dbReference type="ARBA" id="ARBA00022490"/>
    </source>
</evidence>
<feature type="region of interest" description="Disordered" evidence="4">
    <location>
        <begin position="1093"/>
        <end position="1112"/>
    </location>
</feature>
<keyword evidence="2" id="KW-0963">Cytoplasm</keyword>
<keyword evidence="3" id="KW-0597">Phosphoprotein</keyword>
<evidence type="ECO:0000313" key="7">
    <source>
        <dbReference type="Proteomes" id="UP000014500"/>
    </source>
</evidence>
<feature type="compositionally biased region" description="Low complexity" evidence="4">
    <location>
        <begin position="1180"/>
        <end position="1196"/>
    </location>
</feature>
<feature type="region of interest" description="Disordered" evidence="4">
    <location>
        <begin position="47"/>
        <end position="66"/>
    </location>
</feature>
<feature type="compositionally biased region" description="Gly residues" evidence="4">
    <location>
        <begin position="250"/>
        <end position="280"/>
    </location>
</feature>
<keyword evidence="7" id="KW-1185">Reference proteome</keyword>
<dbReference type="GO" id="GO:0005634">
    <property type="term" value="C:nucleus"/>
    <property type="evidence" value="ECO:0007669"/>
    <property type="project" value="TreeGrafter"/>
</dbReference>
<dbReference type="PhylomeDB" id="T1JFU6"/>
<dbReference type="PANTHER" id="PTHR16308">
    <property type="entry name" value="UBIQUITIN ASSOCIATED PROTEIN 2-LIKE/LINGERER"/>
    <property type="match status" value="1"/>
</dbReference>
<name>T1JFU6_STRMM</name>
<dbReference type="CDD" id="cd14277">
    <property type="entry name" value="UBA_UBP2_like"/>
    <property type="match status" value="1"/>
</dbReference>
<feature type="region of interest" description="Disordered" evidence="4">
    <location>
        <begin position="1173"/>
        <end position="1214"/>
    </location>
</feature>
<feature type="compositionally biased region" description="Polar residues" evidence="4">
    <location>
        <begin position="839"/>
        <end position="882"/>
    </location>
</feature>
<reference evidence="6" key="2">
    <citation type="submission" date="2015-02" db="UniProtKB">
        <authorList>
            <consortium name="EnsemblMetazoa"/>
        </authorList>
    </citation>
    <scope>IDENTIFICATION</scope>
</reference>
<dbReference type="InterPro" id="IPR022166">
    <property type="entry name" value="UBAP2/Lig"/>
</dbReference>
<dbReference type="GO" id="GO:0005737">
    <property type="term" value="C:cytoplasm"/>
    <property type="evidence" value="ECO:0007669"/>
    <property type="project" value="UniProtKB-SubCell"/>
</dbReference>
<feature type="compositionally biased region" description="Polar residues" evidence="4">
    <location>
        <begin position="773"/>
        <end position="783"/>
    </location>
</feature>
<dbReference type="InterPro" id="IPR051833">
    <property type="entry name" value="TC-DDR_regulator"/>
</dbReference>
<comment type="subcellular location">
    <subcellularLocation>
        <location evidence="1">Cytoplasm</location>
    </subcellularLocation>
</comment>
<evidence type="ECO:0000256" key="1">
    <source>
        <dbReference type="ARBA" id="ARBA00004496"/>
    </source>
</evidence>
<protein>
    <recommendedName>
        <fullName evidence="5">UBA domain-containing protein</fullName>
    </recommendedName>
</protein>
<feature type="region of interest" description="Disordered" evidence="4">
    <location>
        <begin position="411"/>
        <end position="439"/>
    </location>
</feature>
<reference evidence="7" key="1">
    <citation type="submission" date="2011-05" db="EMBL/GenBank/DDBJ databases">
        <authorList>
            <person name="Richards S.R."/>
            <person name="Qu J."/>
            <person name="Jiang H."/>
            <person name="Jhangiani S.N."/>
            <person name="Agravi P."/>
            <person name="Goodspeed R."/>
            <person name="Gross S."/>
            <person name="Mandapat C."/>
            <person name="Jackson L."/>
            <person name="Mathew T."/>
            <person name="Pu L."/>
            <person name="Thornton R."/>
            <person name="Saada N."/>
            <person name="Wilczek-Boney K.B."/>
            <person name="Lee S."/>
            <person name="Kovar C."/>
            <person name="Wu Y."/>
            <person name="Scherer S.E."/>
            <person name="Worley K.C."/>
            <person name="Muzny D.M."/>
            <person name="Gibbs R."/>
        </authorList>
    </citation>
    <scope>NUCLEOTIDE SEQUENCE</scope>
    <source>
        <strain evidence="7">Brora</strain>
    </source>
</reference>
<sequence>MMSVAGTRTPRAGKDKTTKSSLQNAKSGTESKVVDNPNPKIQPTAEQMRLAQIINDTKESDDPDLNTKIDQVVELTGKSKDEAIVALHDCDNDPHRAIDMLLEGKVAQGEWETSTKKKKNRQASNPVAAADPTQLQQQQQQQQPNANCANNKENRNRSEKCRDQEREPQDAGGSKNRGPPRLNRGGSSNRSWRGRESEKNERNLEDSKSHERNAENRGSRGRGGMMNGRGRGRGSHRVRTFQNRGVSQSAGGGTRGGSAGGGGTASGVGPGPSPGPGGAGTFPRSIDTWTNSTAEQVEAGGGDTTMSVGNWGDTFPPTEDWDNDDWTGNLSETTVFTPSASAATNVAPLQDATNSPQSLDLSALLQKSVPTSTALTLTESQQQQQHSQFLSQFNQQATETIKSAIGISSNQPSSFQGLQPFPSSSAKIGSSQSFISSSPSQSLKTSIAIPGMQSNAQTAVSRLPPSSSGAGVASQSLPQRTKQQRARLPPPSKIPSSAVEMPDDAIAQLDVQFGGVEFGSEPLFSDFSTSVDRTSYQAVTGGQPAGLSASLVGNSLVKPSSESSVHSAYSSPKDLVQAASLSQSALNQSGLSQNALGQSVLSQVQKNSAADLLPFSTGTQQADRKTTIPFANQRSSQTSGLEAVLTGAKSDSTGLSSSSFVTPNASSYQSAYQNQKSSAAAFSTHQSALSSSTGFGGHSSLAHQNAQSVLNANVSASSFSSSAQTAVSYSSVPSAYQSQSQSNFVSPGVQTSYQVPYSSQATGGSGSGSGSSTFPSNQNQTSFGSHQSSSPYSASSQAQSGYGGGGGGGGSVGGPQSSYGSSSVSTVQTHTSLHVSSVPTSKLSTTLKDNVLDPSSQHSFDGCHMTSSSANQTSVPTLPTTSNSLVSGNVSALGLTTAASTNASSMSKSSVSMGKSAVPNMPPGVTAVMGHQYIMSQAGLPVYSQLYSYDDVQMLQRIQPFVSSGYYDMPLQQATSITGRENSLANAYSTGTDAKFSRGENSSPIPTTLSQQQTTQQQFMNPATLPPGYSYYYTPGGIMPGTFPQYGHIFPVPPVTNATNNTQFQKPTGYASHAYSSGYDGLSQAQDYKGCYGTSSQNAKASSGSGSNSTADVAASVYGKNSSQLGKSFDKPGFPAGTPPPFSLTGTQAGPMGAPTTPYAGPFITMIQHPSTMMHHMHQESSTGSGQRSSQSGAQQKPGSGSKPAYSANYWTTN</sequence>
<feature type="compositionally biased region" description="Low complexity" evidence="4">
    <location>
        <begin position="134"/>
        <end position="151"/>
    </location>
</feature>
<feature type="compositionally biased region" description="Basic residues" evidence="4">
    <location>
        <begin position="230"/>
        <end position="239"/>
    </location>
</feature>
<feature type="region of interest" description="Disordered" evidence="4">
    <location>
        <begin position="457"/>
        <end position="498"/>
    </location>
</feature>
<dbReference type="AlphaFoldDB" id="T1JFU6"/>
<feature type="compositionally biased region" description="Low complexity" evidence="4">
    <location>
        <begin position="784"/>
        <end position="800"/>
    </location>
</feature>
<feature type="compositionally biased region" description="Basic and acidic residues" evidence="4">
    <location>
        <begin position="193"/>
        <end position="218"/>
    </location>
</feature>
<dbReference type="PANTHER" id="PTHR16308:SF13">
    <property type="entry name" value="PROTEIN LINGERER"/>
    <property type="match status" value="1"/>
</dbReference>
<feature type="compositionally biased region" description="Gly residues" evidence="4">
    <location>
        <begin position="801"/>
        <end position="813"/>
    </location>
</feature>
<accession>T1JFU6</accession>
<organism evidence="6 7">
    <name type="scientific">Strigamia maritima</name>
    <name type="common">European centipede</name>
    <name type="synonym">Geophilus maritimus</name>
    <dbReference type="NCBI Taxonomy" id="126957"/>
    <lineage>
        <taxon>Eukaryota</taxon>
        <taxon>Metazoa</taxon>
        <taxon>Ecdysozoa</taxon>
        <taxon>Arthropoda</taxon>
        <taxon>Myriapoda</taxon>
        <taxon>Chilopoda</taxon>
        <taxon>Pleurostigmophora</taxon>
        <taxon>Geophilomorpha</taxon>
        <taxon>Linotaeniidae</taxon>
        <taxon>Strigamia</taxon>
    </lineage>
</organism>
<proteinExistence type="predicted"/>
<dbReference type="InterPro" id="IPR015940">
    <property type="entry name" value="UBA"/>
</dbReference>
<dbReference type="SUPFAM" id="SSF46934">
    <property type="entry name" value="UBA-like"/>
    <property type="match status" value="1"/>
</dbReference>